<keyword evidence="4" id="KW-0456">Lyase</keyword>
<dbReference type="InterPro" id="IPR048964">
    <property type="entry name" value="ArgZ/ArgE-like_C_1st"/>
</dbReference>
<sequence length="411" mass="44379">MIYTRTVELRGHLIDQGIFARVLDDINEYSGDYVIERLDVGQTHTEESYSQIRVTAESEAQVQRIVMRLQTHGANPLEPGSASYRPAPADGVFPEDFYSTTNFDTRVRVDGRSVDVDNPEMDCGIILSDDKNRAWTLPVSDVREGELVVCGSSGIEVLPLKDDRSDQGDFEFMTSIASSEKPQALQVKQIAQQMREVKERGEKILWVGGPAIVHTGAAPALEALIEEGYVDVIFAGNALAAHDIESAVYGTSLGVDLSHGHGVPHGHEHHIRAINKIRACGSIAEAVESGVLRQGIMHSMVKQGKEFVLVGSVRDDGPLPDVHTDVIDGQRAMRAALPGVGFAIMVATMLHSIATGNLLPAKVPLVSVDINPATVTKLADRGSAQATGVITDIGLFCEQLAAELVVGYKRD</sequence>
<protein>
    <recommendedName>
        <fullName evidence="5">ornithine cyclodeaminase</fullName>
        <ecNumber evidence="5">4.3.1.12</ecNumber>
    </recommendedName>
</protein>
<evidence type="ECO:0000256" key="1">
    <source>
        <dbReference type="ARBA" id="ARBA00001911"/>
    </source>
</evidence>
<evidence type="ECO:0000259" key="6">
    <source>
        <dbReference type="Pfam" id="PF04455"/>
    </source>
</evidence>
<evidence type="ECO:0000313" key="10">
    <source>
        <dbReference type="Proteomes" id="UP001595823"/>
    </source>
</evidence>
<dbReference type="NCBIfam" id="TIGR00300">
    <property type="entry name" value="TIGR00300 family protein"/>
    <property type="match status" value="1"/>
</dbReference>
<feature type="domain" description="Arginine dihydrolase ArgZ/ArgE-like C-terminal second subdomain" evidence="7">
    <location>
        <begin position="188"/>
        <end position="400"/>
    </location>
</feature>
<dbReference type="InterPro" id="IPR007545">
    <property type="entry name" value="LOR/SDH_bifunc_enz_cons_dom"/>
</dbReference>
<accession>A0ABV8U119</accession>
<keyword evidence="3" id="KW-0520">NAD</keyword>
<organism evidence="9 10">
    <name type="scientific">Salininema proteolyticum</name>
    <dbReference type="NCBI Taxonomy" id="1607685"/>
    <lineage>
        <taxon>Bacteria</taxon>
        <taxon>Bacillati</taxon>
        <taxon>Actinomycetota</taxon>
        <taxon>Actinomycetes</taxon>
        <taxon>Glycomycetales</taxon>
        <taxon>Glycomycetaceae</taxon>
        <taxon>Salininema</taxon>
    </lineage>
</organism>
<evidence type="ECO:0000256" key="2">
    <source>
        <dbReference type="ARBA" id="ARBA00022741"/>
    </source>
</evidence>
<dbReference type="EMBL" id="JBHSDK010000021">
    <property type="protein sequence ID" value="MFC4336795.1"/>
    <property type="molecule type" value="Genomic_DNA"/>
</dbReference>
<feature type="domain" description="LOR/SDH bifunctional enzyme conserved" evidence="6">
    <location>
        <begin position="5"/>
        <end position="102"/>
    </location>
</feature>
<evidence type="ECO:0000256" key="4">
    <source>
        <dbReference type="ARBA" id="ARBA00023239"/>
    </source>
</evidence>
<evidence type="ECO:0000256" key="5">
    <source>
        <dbReference type="ARBA" id="ARBA00066346"/>
    </source>
</evidence>
<feature type="domain" description="Arginine dihydrolase ArgZ/ArgE-like C-terminal first subdomain" evidence="8">
    <location>
        <begin position="105"/>
        <end position="185"/>
    </location>
</feature>
<reference evidence="10" key="1">
    <citation type="journal article" date="2019" name="Int. J. Syst. Evol. Microbiol.">
        <title>The Global Catalogue of Microorganisms (GCM) 10K type strain sequencing project: providing services to taxonomists for standard genome sequencing and annotation.</title>
        <authorList>
            <consortium name="The Broad Institute Genomics Platform"/>
            <consortium name="The Broad Institute Genome Sequencing Center for Infectious Disease"/>
            <person name="Wu L."/>
            <person name="Ma J."/>
        </authorList>
    </citation>
    <scope>NUCLEOTIDE SEQUENCE [LARGE SCALE GENOMIC DNA]</scope>
    <source>
        <strain evidence="10">IBRC-M 10908</strain>
    </source>
</reference>
<keyword evidence="10" id="KW-1185">Reference proteome</keyword>
<dbReference type="InterPro" id="IPR048963">
    <property type="entry name" value="ArgZ/ArgE-like_C_2nd"/>
</dbReference>
<dbReference type="Pfam" id="PF21571">
    <property type="entry name" value="ArgZ-like_C_1st"/>
    <property type="match status" value="1"/>
</dbReference>
<dbReference type="CDD" id="cd12144">
    <property type="entry name" value="SDH_N_domain"/>
    <property type="match status" value="1"/>
</dbReference>
<dbReference type="InterPro" id="IPR005239">
    <property type="entry name" value="ArgZ/ArgE-like"/>
</dbReference>
<comment type="cofactor">
    <cofactor evidence="1">
        <name>NAD(+)</name>
        <dbReference type="ChEBI" id="CHEBI:57540"/>
    </cofactor>
</comment>
<dbReference type="Pfam" id="PF04455">
    <property type="entry name" value="Saccharop_dh_N"/>
    <property type="match status" value="1"/>
</dbReference>
<dbReference type="RefSeq" id="WP_380623060.1">
    <property type="nucleotide sequence ID" value="NZ_JBHSDK010000021.1"/>
</dbReference>
<comment type="caution">
    <text evidence="9">The sequence shown here is derived from an EMBL/GenBank/DDBJ whole genome shotgun (WGS) entry which is preliminary data.</text>
</comment>
<evidence type="ECO:0000259" key="8">
    <source>
        <dbReference type="Pfam" id="PF21571"/>
    </source>
</evidence>
<evidence type="ECO:0000256" key="3">
    <source>
        <dbReference type="ARBA" id="ARBA00023027"/>
    </source>
</evidence>
<proteinExistence type="predicted"/>
<name>A0ABV8U119_9ACTN</name>
<dbReference type="Gene3D" id="3.40.50.10690">
    <property type="entry name" value="putative lor/sdh protein like domains"/>
    <property type="match status" value="1"/>
</dbReference>
<evidence type="ECO:0000313" key="9">
    <source>
        <dbReference type="EMBL" id="MFC4336795.1"/>
    </source>
</evidence>
<dbReference type="InterPro" id="IPR043009">
    <property type="entry name" value="LOR/SDH_bifunc_enz_cons_dom_sf"/>
</dbReference>
<dbReference type="Pfam" id="PF21570">
    <property type="entry name" value="ArgZ-like_C_2nd"/>
    <property type="match status" value="1"/>
</dbReference>
<gene>
    <name evidence="9" type="ORF">ACFPET_16460</name>
</gene>
<evidence type="ECO:0000259" key="7">
    <source>
        <dbReference type="Pfam" id="PF21570"/>
    </source>
</evidence>
<dbReference type="Gene3D" id="3.30.70.2690">
    <property type="entry name" value="LOR/SDH bifunctional enzyme, conserved domain"/>
    <property type="match status" value="1"/>
</dbReference>
<keyword evidence="2" id="KW-0547">Nucleotide-binding</keyword>
<dbReference type="Proteomes" id="UP001595823">
    <property type="component" value="Unassembled WGS sequence"/>
</dbReference>
<dbReference type="EC" id="4.3.1.12" evidence="5"/>